<evidence type="ECO:0000256" key="2">
    <source>
        <dbReference type="ARBA" id="ARBA00022737"/>
    </source>
</evidence>
<dbReference type="PANTHER" id="PTHR10891">
    <property type="entry name" value="EF-HAND CALCIUM-BINDING DOMAIN CONTAINING PROTEIN"/>
    <property type="match status" value="1"/>
</dbReference>
<proteinExistence type="predicted"/>
<evidence type="ECO:0000259" key="3">
    <source>
        <dbReference type="PROSITE" id="PS50222"/>
    </source>
</evidence>
<dbReference type="Pfam" id="PF13405">
    <property type="entry name" value="EF-hand_6"/>
    <property type="match status" value="1"/>
</dbReference>
<evidence type="ECO:0000313" key="5">
    <source>
        <dbReference type="Proteomes" id="UP000606172"/>
    </source>
</evidence>
<dbReference type="InterPro" id="IPR011992">
    <property type="entry name" value="EF-hand-dom_pair"/>
</dbReference>
<dbReference type="SMART" id="SM00054">
    <property type="entry name" value="EFh"/>
    <property type="match status" value="4"/>
</dbReference>
<dbReference type="InterPro" id="IPR018247">
    <property type="entry name" value="EF_Hand_1_Ca_BS"/>
</dbReference>
<evidence type="ECO:0000256" key="1">
    <source>
        <dbReference type="ARBA" id="ARBA00022723"/>
    </source>
</evidence>
<gene>
    <name evidence="4" type="ORF">Ssi02_45610</name>
</gene>
<dbReference type="Gene3D" id="1.10.238.10">
    <property type="entry name" value="EF-hand"/>
    <property type="match status" value="1"/>
</dbReference>
<accession>A0A919RI58</accession>
<dbReference type="SUPFAM" id="SSF47473">
    <property type="entry name" value="EF-hand"/>
    <property type="match status" value="1"/>
</dbReference>
<keyword evidence="5" id="KW-1185">Reference proteome</keyword>
<name>A0A919RI58_9ACTN</name>
<reference evidence="4" key="1">
    <citation type="submission" date="2021-01" db="EMBL/GenBank/DDBJ databases">
        <title>Whole genome shotgun sequence of Sinosporangium siamense NBRC 109515.</title>
        <authorList>
            <person name="Komaki H."/>
            <person name="Tamura T."/>
        </authorList>
    </citation>
    <scope>NUCLEOTIDE SEQUENCE</scope>
    <source>
        <strain evidence="4">NBRC 109515</strain>
    </source>
</reference>
<keyword evidence="1" id="KW-0479">Metal-binding</keyword>
<dbReference type="Pfam" id="PF13499">
    <property type="entry name" value="EF-hand_7"/>
    <property type="match status" value="1"/>
</dbReference>
<keyword evidence="2" id="KW-0677">Repeat</keyword>
<dbReference type="PROSITE" id="PS00018">
    <property type="entry name" value="EF_HAND_1"/>
    <property type="match status" value="3"/>
</dbReference>
<dbReference type="Proteomes" id="UP000606172">
    <property type="component" value="Unassembled WGS sequence"/>
</dbReference>
<feature type="domain" description="EF-hand" evidence="3">
    <location>
        <begin position="6"/>
        <end position="41"/>
    </location>
</feature>
<sequence>MEISPFLDRKLTRRFDTFDSDGDGFIAREDFELSVARLGREFGLEPETPPLRRLTELSLGLWAHLSTVADADADGRITVREYKKAFADGLLETPDSFDDGYLPFLEAIMAIADEDGDGRLSEDEQVRWTGALMGMPETDAKEVFRRLDHDGNGHITTDDLLEAIREFYFDDHPGSTGSWLLGPLDP</sequence>
<dbReference type="InterPro" id="IPR002048">
    <property type="entry name" value="EF_hand_dom"/>
</dbReference>
<feature type="domain" description="EF-hand" evidence="3">
    <location>
        <begin position="135"/>
        <end position="170"/>
    </location>
</feature>
<organism evidence="4 5">
    <name type="scientific">Sinosporangium siamense</name>
    <dbReference type="NCBI Taxonomy" id="1367973"/>
    <lineage>
        <taxon>Bacteria</taxon>
        <taxon>Bacillati</taxon>
        <taxon>Actinomycetota</taxon>
        <taxon>Actinomycetes</taxon>
        <taxon>Streptosporangiales</taxon>
        <taxon>Streptosporangiaceae</taxon>
        <taxon>Sinosporangium</taxon>
    </lineage>
</organism>
<dbReference type="RefSeq" id="WP_204028696.1">
    <property type="nucleotide sequence ID" value="NZ_BOOW01000029.1"/>
</dbReference>
<protein>
    <submittedName>
        <fullName evidence="4">Calcium-binding protein</fullName>
    </submittedName>
</protein>
<dbReference type="EMBL" id="BOOW01000029">
    <property type="protein sequence ID" value="GII94330.1"/>
    <property type="molecule type" value="Genomic_DNA"/>
</dbReference>
<comment type="caution">
    <text evidence="4">The sequence shown here is derived from an EMBL/GenBank/DDBJ whole genome shotgun (WGS) entry which is preliminary data.</text>
</comment>
<dbReference type="PROSITE" id="PS50222">
    <property type="entry name" value="EF_HAND_2"/>
    <property type="match status" value="2"/>
</dbReference>
<evidence type="ECO:0000313" key="4">
    <source>
        <dbReference type="EMBL" id="GII94330.1"/>
    </source>
</evidence>
<dbReference type="InterPro" id="IPR039647">
    <property type="entry name" value="EF_hand_pair_protein_CML-like"/>
</dbReference>
<dbReference type="GO" id="GO:0005509">
    <property type="term" value="F:calcium ion binding"/>
    <property type="evidence" value="ECO:0007669"/>
    <property type="project" value="InterPro"/>
</dbReference>
<dbReference type="AlphaFoldDB" id="A0A919RI58"/>